<evidence type="ECO:0000256" key="3">
    <source>
        <dbReference type="ARBA" id="ARBA00022729"/>
    </source>
</evidence>
<name>A0A3D9HDZ8_9PROT</name>
<evidence type="ECO:0000256" key="5">
    <source>
        <dbReference type="ARBA" id="ARBA00023237"/>
    </source>
</evidence>
<organism evidence="7 8">
    <name type="scientific">Aestuariispira insulae</name>
    <dbReference type="NCBI Taxonomy" id="1461337"/>
    <lineage>
        <taxon>Bacteria</taxon>
        <taxon>Pseudomonadati</taxon>
        <taxon>Pseudomonadota</taxon>
        <taxon>Alphaproteobacteria</taxon>
        <taxon>Rhodospirillales</taxon>
        <taxon>Kiloniellaceae</taxon>
        <taxon>Aestuariispira</taxon>
    </lineage>
</organism>
<dbReference type="RefSeq" id="WP_115937849.1">
    <property type="nucleotide sequence ID" value="NZ_QRDW01000009.1"/>
</dbReference>
<dbReference type="GO" id="GO:0009279">
    <property type="term" value="C:cell outer membrane"/>
    <property type="evidence" value="ECO:0007669"/>
    <property type="project" value="UniProtKB-SubCell"/>
</dbReference>
<dbReference type="InterPro" id="IPR010583">
    <property type="entry name" value="MipA"/>
</dbReference>
<dbReference type="PANTHER" id="PTHR38776">
    <property type="entry name" value="MLTA-INTERACTING PROTEIN-RELATED"/>
    <property type="match status" value="1"/>
</dbReference>
<proteinExistence type="inferred from homology"/>
<evidence type="ECO:0000313" key="8">
    <source>
        <dbReference type="Proteomes" id="UP000256845"/>
    </source>
</evidence>
<protein>
    <submittedName>
        <fullName evidence="7">Outer membrane scaffolding protein for murein synthesis (MipA/OmpV family)</fullName>
    </submittedName>
</protein>
<evidence type="ECO:0000256" key="2">
    <source>
        <dbReference type="ARBA" id="ARBA00005722"/>
    </source>
</evidence>
<evidence type="ECO:0000256" key="6">
    <source>
        <dbReference type="SAM" id="SignalP"/>
    </source>
</evidence>
<evidence type="ECO:0000256" key="1">
    <source>
        <dbReference type="ARBA" id="ARBA00004442"/>
    </source>
</evidence>
<keyword evidence="5" id="KW-0998">Cell outer membrane</keyword>
<comment type="caution">
    <text evidence="7">The sequence shown here is derived from an EMBL/GenBank/DDBJ whole genome shotgun (WGS) entry which is preliminary data.</text>
</comment>
<gene>
    <name evidence="7" type="ORF">DFP90_10959</name>
</gene>
<evidence type="ECO:0000313" key="7">
    <source>
        <dbReference type="EMBL" id="RED47695.1"/>
    </source>
</evidence>
<dbReference type="Proteomes" id="UP000256845">
    <property type="component" value="Unassembled WGS sequence"/>
</dbReference>
<comment type="similarity">
    <text evidence="2">Belongs to the MipA/OmpV family.</text>
</comment>
<dbReference type="OrthoDB" id="5462484at2"/>
<reference evidence="7 8" key="1">
    <citation type="submission" date="2018-07" db="EMBL/GenBank/DDBJ databases">
        <title>Genomic Encyclopedia of Type Strains, Phase III (KMG-III): the genomes of soil and plant-associated and newly described type strains.</title>
        <authorList>
            <person name="Whitman W."/>
        </authorList>
    </citation>
    <scope>NUCLEOTIDE SEQUENCE [LARGE SCALE GENOMIC DNA]</scope>
    <source>
        <strain evidence="7 8">CECT 8488</strain>
    </source>
</reference>
<comment type="subcellular location">
    <subcellularLocation>
        <location evidence="1">Cell outer membrane</location>
    </subcellularLocation>
</comment>
<dbReference type="PANTHER" id="PTHR38776:SF1">
    <property type="entry name" value="MLTA-INTERACTING PROTEIN-RELATED"/>
    <property type="match status" value="1"/>
</dbReference>
<feature type="signal peptide" evidence="6">
    <location>
        <begin position="1"/>
        <end position="30"/>
    </location>
</feature>
<dbReference type="AlphaFoldDB" id="A0A3D9HDZ8"/>
<dbReference type="EMBL" id="QRDW01000009">
    <property type="protein sequence ID" value="RED47695.1"/>
    <property type="molecule type" value="Genomic_DNA"/>
</dbReference>
<accession>A0A3D9HDZ8</accession>
<sequence>MKKTNLFSPLIIAGMATAAAAAFVPHSAIAEDQGTEEWSFETGLAAMYAPDYEGSDDYEIAPVPLLEISWNDRITLTTYGGPGLYAKAYGTEDFRVDLGIRYEGGREASDNDALGGLGNMDVGAVAVGAVSYEMGPMEIGLELAHDLGGDRKGTAATLEAEYAMPVFNGQARLTIAPHLTWVNEDYMDNSFGITASQAASSTLGLAQYDPAAGLRDVGLTLGVGYPVTDNVLALARVDYSRLMSEAADSPLVKDQGSANQMSAIFGLVYKW</sequence>
<feature type="chain" id="PRO_5017832689" evidence="6">
    <location>
        <begin position="31"/>
        <end position="271"/>
    </location>
</feature>
<keyword evidence="4" id="KW-0472">Membrane</keyword>
<keyword evidence="3 6" id="KW-0732">Signal</keyword>
<evidence type="ECO:0000256" key="4">
    <source>
        <dbReference type="ARBA" id="ARBA00023136"/>
    </source>
</evidence>
<dbReference type="Pfam" id="PF06629">
    <property type="entry name" value="MipA"/>
    <property type="match status" value="1"/>
</dbReference>
<keyword evidence="8" id="KW-1185">Reference proteome</keyword>